<evidence type="ECO:0000256" key="8">
    <source>
        <dbReference type="ARBA" id="ARBA00047669"/>
    </source>
</evidence>
<feature type="active site" description="Proton donor" evidence="10">
    <location>
        <position position="153"/>
    </location>
</feature>
<dbReference type="GO" id="GO:0005975">
    <property type="term" value="P:carbohydrate metabolic process"/>
    <property type="evidence" value="ECO:0007669"/>
    <property type="project" value="InterPro"/>
</dbReference>
<dbReference type="GO" id="GO:0004571">
    <property type="term" value="F:mannosyl-oligosaccharide 1,2-alpha-mannosidase activity"/>
    <property type="evidence" value="ECO:0007669"/>
    <property type="project" value="UniProtKB-EC"/>
</dbReference>
<dbReference type="SUPFAM" id="SSF48225">
    <property type="entry name" value="Seven-hairpin glycosidases"/>
    <property type="match status" value="1"/>
</dbReference>
<dbReference type="InterPro" id="IPR027417">
    <property type="entry name" value="P-loop_NTPase"/>
</dbReference>
<protein>
    <recommendedName>
        <fullName evidence="13">alpha-1,2-Mannosidase</fullName>
        <ecNumber evidence="13">3.2.1.-</ecNumber>
    </recommendedName>
</protein>
<evidence type="ECO:0000313" key="15">
    <source>
        <dbReference type="EMBL" id="CAH0372203.1"/>
    </source>
</evidence>
<dbReference type="EMBL" id="CAKKNE010000003">
    <property type="protein sequence ID" value="CAH0372203.1"/>
    <property type="molecule type" value="Genomic_DNA"/>
</dbReference>
<keyword evidence="16" id="KW-1185">Reference proteome</keyword>
<evidence type="ECO:0000256" key="12">
    <source>
        <dbReference type="PIRSR" id="PIRSR601382-3"/>
    </source>
</evidence>
<dbReference type="InterPro" id="IPR050749">
    <property type="entry name" value="Glycosyl_Hydrolase_47"/>
</dbReference>
<evidence type="ECO:0000256" key="4">
    <source>
        <dbReference type="ARBA" id="ARBA00022723"/>
    </source>
</evidence>
<comment type="similarity">
    <text evidence="3 13">Belongs to the glycosyl hydrolase 47 family.</text>
</comment>
<organism evidence="15 16">
    <name type="scientific">Pelagomonas calceolata</name>
    <dbReference type="NCBI Taxonomy" id="35677"/>
    <lineage>
        <taxon>Eukaryota</taxon>
        <taxon>Sar</taxon>
        <taxon>Stramenopiles</taxon>
        <taxon>Ochrophyta</taxon>
        <taxon>Pelagophyceae</taxon>
        <taxon>Pelagomonadales</taxon>
        <taxon>Pelagomonadaceae</taxon>
        <taxon>Pelagomonas</taxon>
    </lineage>
</organism>
<evidence type="ECO:0000313" key="16">
    <source>
        <dbReference type="Proteomes" id="UP000789595"/>
    </source>
</evidence>
<dbReference type="PRINTS" id="PR00747">
    <property type="entry name" value="GLYHDRLASE47"/>
</dbReference>
<keyword evidence="4 11" id="KW-0479">Metal-binding</keyword>
<feature type="active site" description="Proton donor" evidence="10">
    <location>
        <position position="400"/>
    </location>
</feature>
<evidence type="ECO:0000256" key="6">
    <source>
        <dbReference type="ARBA" id="ARBA00022837"/>
    </source>
</evidence>
<evidence type="ECO:0000256" key="11">
    <source>
        <dbReference type="PIRSR" id="PIRSR601382-2"/>
    </source>
</evidence>
<comment type="caution">
    <text evidence="15">The sequence shown here is derived from an EMBL/GenBank/DDBJ whole genome shotgun (WGS) entry which is preliminary data.</text>
</comment>
<evidence type="ECO:0000256" key="2">
    <source>
        <dbReference type="ARBA" id="ARBA00004922"/>
    </source>
</evidence>
<dbReference type="PANTHER" id="PTHR11742">
    <property type="entry name" value="MANNOSYL-OLIGOSACCHARIDE ALPHA-1,2-MANNOSIDASE-RELATED"/>
    <property type="match status" value="1"/>
</dbReference>
<sequence length="1195" mass="128611">MNARGQAMIALPLLLLPIYAWAAPNLIYLDDLDQALGSSPLQLPARAPGVIDPDGVMPSASAEFAARRAQVVAATKRSFEHYKRHAWGSDELRPVSNATHNWTQPALGVTLIDAMSTLWVLGLRDEFAEAADHVAESFDPFEIAGGKFVDVFETTIRVLGGLVSAYSLSGDERLLDAAETFADALAPALSASPSGIPFRGLASLRDGIVSPATGATCGTAPAGTLLLEFRAVARLAGRPDLEELAMRSWQALGKATGRVKGLAPSKLKMTSSGCAAQFVFGDQAKLTVGSGVDSYYEYLLKGWLQEGGSGRPPRTWSDAVDAVDANLINVRGPTTFMADIEKNETLGNRATHLACFWPGLRALEALADPRVASSVLPLAEKLLDACVAAYDATPTNLAPEAWHVNDDGSVKLGPSRHLLRPETVESLFWMYRATRKQKWVTAAARIWDALQRHAAIDGGGFAALGQIHKQTPARVDKMDSWFLSETLKYFYLIFDDADGGDELLPLAEWVLTTEAHPVPRFGGPRDRVGTTRQQKTWSIDVPSIGTMRPLPNETAADSVERFAQAADRAGHEVSDDAVRAWYQAAIDAGAVAARPLGEQLSFTVDIESNEDGLAITVKVPIYRSARLAAAHAAREAAKHGVATPNALYRTLVANICERRRCSAEEARPGPRQTLALLPAGVATMEPWEWPPAAVAAVARDIRATTGRIVDDNSFYESIKWFCDQRPEGCRGAKLQKDGWSSRLDYDGEKFSVSPWDWPRSVGVDVADELHAGATRDYRRARAEDIATLLCRGNTSCAALPGQSVVLELTPGSTYTCRPREEPAGCVARAAARAAKVGNGIVTRDDLRAAARRALRSLCAVRLCTQALPEPARVAGVLLEPWDDVDEWAAHFPPGAAAERRRDACAKHRYWCGDQTWSAPESSDLDAVPPVTGRFVWLLHIHKAAGTSFCSLALRNGLRLAPHEPETHGHLELGAERLDLASADGVLGGLRRLQARGIGFGSTEHKFLAPPVLEAVAAARGVAFVVIVRDPVNCTLSSYRFHGGGGGRCDGGPCADVIAFGEAEADLTARMLLGGEFGPIALRQAPRRLRADAAAVRDAPDETLRAALVALQRFDLVLVFERLGDAATADLVTATLGWSDGAIERVLPVGARPSPTPVPASQREALETMNAIDRRVHAAAIRRFDADVQRLRARTS</sequence>
<comment type="cofactor">
    <cofactor evidence="1 11">
        <name>Ca(2+)</name>
        <dbReference type="ChEBI" id="CHEBI:29108"/>
    </cofactor>
</comment>
<evidence type="ECO:0000256" key="1">
    <source>
        <dbReference type="ARBA" id="ARBA00001913"/>
    </source>
</evidence>
<dbReference type="SUPFAM" id="SSF52540">
    <property type="entry name" value="P-loop containing nucleoside triphosphate hydrolases"/>
    <property type="match status" value="1"/>
</dbReference>
<feature type="signal peptide" evidence="14">
    <location>
        <begin position="1"/>
        <end position="22"/>
    </location>
</feature>
<evidence type="ECO:0000256" key="9">
    <source>
        <dbReference type="ARBA" id="ARBA00048605"/>
    </source>
</evidence>
<dbReference type="Gene3D" id="1.50.10.10">
    <property type="match status" value="1"/>
</dbReference>
<keyword evidence="6 11" id="KW-0106">Calcium</keyword>
<feature type="disulfide bond" evidence="12">
    <location>
        <begin position="355"/>
        <end position="386"/>
    </location>
</feature>
<evidence type="ECO:0000256" key="7">
    <source>
        <dbReference type="ARBA" id="ARBA00023157"/>
    </source>
</evidence>
<name>A0A8J2SHK7_9STRA</name>
<reference evidence="15" key="1">
    <citation type="submission" date="2021-11" db="EMBL/GenBank/DDBJ databases">
        <authorList>
            <consortium name="Genoscope - CEA"/>
            <person name="William W."/>
        </authorList>
    </citation>
    <scope>NUCLEOTIDE SEQUENCE</scope>
</reference>
<keyword evidence="7 12" id="KW-1015">Disulfide bond</keyword>
<comment type="catalytic activity">
    <reaction evidence="8">
        <text>N(4)-(alpha-D-Man-(1-&gt;2)-alpha-D-Man-(1-&gt;2)-alpha-D-Man-(1-&gt;3)-[alpha-D-Man-(1-&gt;3)-[alpha-D-Man-(1-&gt;2)-alpha-D-Man-(1-&gt;6)]-alpha-D-Man-(1-&gt;6)]-beta-D-Man-(1-&gt;4)-beta-D-GlcNAc-(1-&gt;4)-beta-D-GlcNAc)-L-asparaginyl-[protein] (N-glucan mannose isomer 8A1,2,3B1,3) + 3 H2O = N(4)-(alpha-D-Man-(1-&gt;3)-[alpha-D-Man-(1-&gt;3)-[alpha-D-Man-(1-&gt;6)]-alpha-D-Man-(1-&gt;6)]-beta-D-Man-(1-&gt;4)-beta-D-GlcNAc-(1-&gt;4)-beta-D-GlcNAc)-L-asparaginyl-[protein] (N-glucan mannose isomer 5A1,2) + 3 beta-D-mannose</text>
        <dbReference type="Rhea" id="RHEA:56028"/>
        <dbReference type="Rhea" id="RHEA-COMP:14358"/>
        <dbReference type="Rhea" id="RHEA-COMP:14367"/>
        <dbReference type="ChEBI" id="CHEBI:15377"/>
        <dbReference type="ChEBI" id="CHEBI:28563"/>
        <dbReference type="ChEBI" id="CHEBI:59087"/>
        <dbReference type="ChEBI" id="CHEBI:60628"/>
        <dbReference type="EC" id="3.2.1.113"/>
    </reaction>
</comment>
<dbReference type="Pfam" id="PF01532">
    <property type="entry name" value="Glyco_hydro_47"/>
    <property type="match status" value="1"/>
</dbReference>
<accession>A0A8J2SHK7</accession>
<evidence type="ECO:0000256" key="3">
    <source>
        <dbReference type="ARBA" id="ARBA00007658"/>
    </source>
</evidence>
<dbReference type="EC" id="3.2.1.-" evidence="13"/>
<dbReference type="GO" id="GO:0016020">
    <property type="term" value="C:membrane"/>
    <property type="evidence" value="ECO:0007669"/>
    <property type="project" value="InterPro"/>
</dbReference>
<feature type="active site" evidence="10">
    <location>
        <position position="422"/>
    </location>
</feature>
<dbReference type="Gene3D" id="3.40.50.300">
    <property type="entry name" value="P-loop containing nucleotide triphosphate hydrolases"/>
    <property type="match status" value="1"/>
</dbReference>
<dbReference type="PANTHER" id="PTHR11742:SF55">
    <property type="entry name" value="ENDOPLASMIC RETICULUM MANNOSYL-OLIGOSACCHARIDE 1,2-ALPHA-MANNOSIDASE"/>
    <property type="match status" value="1"/>
</dbReference>
<dbReference type="GO" id="GO:0005783">
    <property type="term" value="C:endoplasmic reticulum"/>
    <property type="evidence" value="ECO:0007669"/>
    <property type="project" value="TreeGrafter"/>
</dbReference>
<dbReference type="OrthoDB" id="8118055at2759"/>
<gene>
    <name evidence="15" type="ORF">PECAL_3P21850</name>
</gene>
<comment type="catalytic activity">
    <reaction evidence="9">
        <text>N(4)-(alpha-D-Man-(1-&gt;2)-alpha-D-Man-(1-&gt;2)-alpha-D-Man-(1-&gt;3)-[alpha-D-Man-(1-&gt;2)-alpha-D-Man-(1-&gt;3)-[alpha-D-Man-(1-&gt;2)-alpha-D-Man-(1-&gt;6)]-alpha-D-Man-(1-&gt;6)]-beta-D-Man-(1-&gt;4)-beta-D-GlcNAc-(1-&gt;4)-beta-D-GlcNAc)-L-asparaginyl-[protein] (N-glucan mannose isomer 9A1,2,3B1,2,3) + 4 H2O = N(4)-(alpha-D-Man-(1-&gt;3)-[alpha-D-Man-(1-&gt;3)-[alpha-D-Man-(1-&gt;6)]-alpha-D-Man-(1-&gt;6)]-beta-D-Man-(1-&gt;4)-beta-D-GlcNAc-(1-&gt;4)-beta-D-GlcNAc)-L-asparaginyl-[protein] (N-glucan mannose isomer 5A1,2) + 4 beta-D-mannose</text>
        <dbReference type="Rhea" id="RHEA:56008"/>
        <dbReference type="Rhea" id="RHEA-COMP:14356"/>
        <dbReference type="Rhea" id="RHEA-COMP:14367"/>
        <dbReference type="ChEBI" id="CHEBI:15377"/>
        <dbReference type="ChEBI" id="CHEBI:28563"/>
        <dbReference type="ChEBI" id="CHEBI:59087"/>
        <dbReference type="ChEBI" id="CHEBI:139493"/>
        <dbReference type="EC" id="3.2.1.113"/>
    </reaction>
</comment>
<evidence type="ECO:0000256" key="14">
    <source>
        <dbReference type="SAM" id="SignalP"/>
    </source>
</evidence>
<feature type="chain" id="PRO_5035220177" description="alpha-1,2-Mannosidase" evidence="14">
    <location>
        <begin position="23"/>
        <end position="1195"/>
    </location>
</feature>
<feature type="active site" evidence="10">
    <location>
        <position position="293"/>
    </location>
</feature>
<proteinExistence type="inferred from homology"/>
<dbReference type="InterPro" id="IPR012341">
    <property type="entry name" value="6hp_glycosidase-like_sf"/>
</dbReference>
<dbReference type="GO" id="GO:0005509">
    <property type="term" value="F:calcium ion binding"/>
    <property type="evidence" value="ECO:0007669"/>
    <property type="project" value="InterPro"/>
</dbReference>
<keyword evidence="5 13" id="KW-0378">Hydrolase</keyword>
<dbReference type="AlphaFoldDB" id="A0A8J2SHK7"/>
<evidence type="ECO:0000256" key="13">
    <source>
        <dbReference type="RuleBase" id="RU361193"/>
    </source>
</evidence>
<feature type="binding site" evidence="11">
    <location>
        <position position="513"/>
    </location>
    <ligand>
        <name>Ca(2+)</name>
        <dbReference type="ChEBI" id="CHEBI:29108"/>
    </ligand>
</feature>
<comment type="pathway">
    <text evidence="2">Protein modification; protein glycosylation.</text>
</comment>
<evidence type="ECO:0000256" key="5">
    <source>
        <dbReference type="ARBA" id="ARBA00022801"/>
    </source>
</evidence>
<dbReference type="InterPro" id="IPR036026">
    <property type="entry name" value="Seven-hairpin_glycosidases"/>
</dbReference>
<dbReference type="Proteomes" id="UP000789595">
    <property type="component" value="Unassembled WGS sequence"/>
</dbReference>
<evidence type="ECO:0000256" key="10">
    <source>
        <dbReference type="PIRSR" id="PIRSR601382-1"/>
    </source>
</evidence>
<keyword evidence="14" id="KW-0732">Signal</keyword>
<keyword evidence="13" id="KW-0326">Glycosidase</keyword>
<dbReference type="InterPro" id="IPR001382">
    <property type="entry name" value="Glyco_hydro_47"/>
</dbReference>